<feature type="binding site" evidence="16">
    <location>
        <position position="250"/>
    </location>
    <ligand>
        <name>Mg(2+)</name>
        <dbReference type="ChEBI" id="CHEBI:18420"/>
        <label>1</label>
    </ligand>
</feature>
<dbReference type="InterPro" id="IPR000291">
    <property type="entry name" value="D-Ala_lig_Van_CS"/>
</dbReference>
<evidence type="ECO:0000256" key="16">
    <source>
        <dbReference type="PIRSR" id="PIRSR039102-3"/>
    </source>
</evidence>
<evidence type="ECO:0000256" key="5">
    <source>
        <dbReference type="ARBA" id="ARBA00012216"/>
    </source>
</evidence>
<keyword evidence="16" id="KW-0464">Manganese</keyword>
<dbReference type="SUPFAM" id="SSF56059">
    <property type="entry name" value="Glutathione synthetase ATP-binding domain-like"/>
    <property type="match status" value="1"/>
</dbReference>
<comment type="subcellular location">
    <subcellularLocation>
        <location evidence="3 14">Cytoplasm</location>
    </subcellularLocation>
</comment>
<feature type="binding site" evidence="16">
    <location>
        <position position="267"/>
    </location>
    <ligand>
        <name>Mg(2+)</name>
        <dbReference type="ChEBI" id="CHEBI:18420"/>
        <label>2</label>
    </ligand>
</feature>
<feature type="binding site" evidence="16">
    <location>
        <position position="269"/>
    </location>
    <ligand>
        <name>Mg(2+)</name>
        <dbReference type="ChEBI" id="CHEBI:18420"/>
        <label>2</label>
    </ligand>
</feature>
<dbReference type="Pfam" id="PF01820">
    <property type="entry name" value="Dala_Dala_lig_N"/>
    <property type="match status" value="1"/>
</dbReference>
<dbReference type="NCBIfam" id="TIGR01205">
    <property type="entry name" value="D_ala_D_alaTIGR"/>
    <property type="match status" value="1"/>
</dbReference>
<keyword evidence="12 14" id="KW-0961">Cell wall biogenesis/degradation</keyword>
<proteinExistence type="inferred from homology"/>
<comment type="cofactor">
    <cofactor evidence="1">
        <name>Mn(2+)</name>
        <dbReference type="ChEBI" id="CHEBI:29035"/>
    </cofactor>
</comment>
<keyword evidence="16" id="KW-0460">Magnesium</keyword>
<feature type="active site" evidence="15">
    <location>
        <position position="278"/>
    </location>
</feature>
<feature type="active site" evidence="15">
    <location>
        <position position="144"/>
    </location>
</feature>
<evidence type="ECO:0000256" key="11">
    <source>
        <dbReference type="ARBA" id="ARBA00022984"/>
    </source>
</evidence>
<evidence type="ECO:0000256" key="13">
    <source>
        <dbReference type="ARBA" id="ARBA00047614"/>
    </source>
</evidence>
<dbReference type="PIRSF" id="PIRSF039102">
    <property type="entry name" value="Ddl/VanB"/>
    <property type="match status" value="1"/>
</dbReference>
<dbReference type="SUPFAM" id="SSF52440">
    <property type="entry name" value="PreATP-grasp domain"/>
    <property type="match status" value="1"/>
</dbReference>
<dbReference type="InterPro" id="IPR011095">
    <property type="entry name" value="Dala_Dala_lig_C"/>
</dbReference>
<evidence type="ECO:0000256" key="17">
    <source>
        <dbReference type="PROSITE-ProRule" id="PRU00409"/>
    </source>
</evidence>
<keyword evidence="9 17" id="KW-0067">ATP-binding</keyword>
<dbReference type="EC" id="6.3.2.4" evidence="5 14"/>
<dbReference type="InterPro" id="IPR016185">
    <property type="entry name" value="PreATP-grasp_dom_sf"/>
</dbReference>
<dbReference type="PANTHER" id="PTHR23132:SF23">
    <property type="entry name" value="D-ALANINE--D-ALANINE LIGASE B"/>
    <property type="match status" value="1"/>
</dbReference>
<comment type="function">
    <text evidence="2 14">Cell wall formation.</text>
</comment>
<keyword evidence="16" id="KW-0479">Metal-binding</keyword>
<feature type="active site" evidence="15">
    <location>
        <position position="18"/>
    </location>
</feature>
<organism evidence="19 20">
    <name type="scientific">Candidatus Endolissoclinum faulkneri L5</name>
    <dbReference type="NCBI Taxonomy" id="1401328"/>
    <lineage>
        <taxon>Bacteria</taxon>
        <taxon>Pseudomonadati</taxon>
        <taxon>Pseudomonadota</taxon>
        <taxon>Alphaproteobacteria</taxon>
        <taxon>Rhodospirillales</taxon>
        <taxon>Rhodospirillaceae</taxon>
        <taxon>Candidatus Endolissoclinum</taxon>
    </lineage>
</organism>
<feature type="binding site" evidence="16">
    <location>
        <position position="267"/>
    </location>
    <ligand>
        <name>Mg(2+)</name>
        <dbReference type="ChEBI" id="CHEBI:18420"/>
        <label>1</label>
    </ligand>
</feature>
<sequence>MNRKSIHVAVLKNGFSLERSVSLSSAQSCVKALHQAEFQVTEIDVDRNIICKLKEVQPDVCFNALHGSFGEDGTIQGLLNILNIPYTHSGVLASAIAMNKQIAKATFVSIGLRCPSDKVVTPISFKYSEPMEPPYVIKPLDQGSSIGIHVIKKGDSCLPAWDKWNFGNRVLVEKFIDGRELTVSILDNNPLEVTEITSSNKFYDYDAKYGKEKSHHATPAQIPSSIRNEALNMAVQAHKFIGCRGVTRCDFRYDDTKLDPGTLYLLELNTQPGMTPTSILAKQAAYCGISFPELVTRMVNSAQCDH</sequence>
<dbReference type="OrthoDB" id="9813261at2"/>
<evidence type="ECO:0000313" key="19">
    <source>
        <dbReference type="EMBL" id="AHC73864.1"/>
    </source>
</evidence>
<dbReference type="PROSITE" id="PS00844">
    <property type="entry name" value="DALA_DALA_LIGASE_2"/>
    <property type="match status" value="1"/>
</dbReference>
<evidence type="ECO:0000256" key="10">
    <source>
        <dbReference type="ARBA" id="ARBA00022960"/>
    </source>
</evidence>
<comment type="pathway">
    <text evidence="14">Cell wall biogenesis; peptidoglycan biosynthesis.</text>
</comment>
<dbReference type="GO" id="GO:0008360">
    <property type="term" value="P:regulation of cell shape"/>
    <property type="evidence" value="ECO:0007669"/>
    <property type="project" value="UniProtKB-KW"/>
</dbReference>
<feature type="domain" description="ATP-grasp" evidence="18">
    <location>
        <begin position="104"/>
        <end position="300"/>
    </location>
</feature>
<dbReference type="HOGENOM" id="CLU_039268_1_1_5"/>
<dbReference type="Gene3D" id="3.40.50.20">
    <property type="match status" value="1"/>
</dbReference>
<dbReference type="PANTHER" id="PTHR23132">
    <property type="entry name" value="D-ALANINE--D-ALANINE LIGASE"/>
    <property type="match status" value="1"/>
</dbReference>
<evidence type="ECO:0000256" key="7">
    <source>
        <dbReference type="ARBA" id="ARBA00022598"/>
    </source>
</evidence>
<evidence type="ECO:0000256" key="4">
    <source>
        <dbReference type="ARBA" id="ARBA00010871"/>
    </source>
</evidence>
<evidence type="ECO:0000259" key="18">
    <source>
        <dbReference type="PROSITE" id="PS50975"/>
    </source>
</evidence>
<keyword evidence="6 14" id="KW-0963">Cytoplasm</keyword>
<dbReference type="RefSeq" id="WP_025300743.1">
    <property type="nucleotide sequence ID" value="NZ_CP006745.1"/>
</dbReference>
<comment type="cofactor">
    <cofactor evidence="16">
        <name>Mg(2+)</name>
        <dbReference type="ChEBI" id="CHEBI:18420"/>
    </cofactor>
    <cofactor evidence="16">
        <name>Mn(2+)</name>
        <dbReference type="ChEBI" id="CHEBI:29035"/>
    </cofactor>
    <text evidence="16">Binds 2 magnesium or manganese ions per subunit.</text>
</comment>
<dbReference type="GO" id="GO:0005524">
    <property type="term" value="F:ATP binding"/>
    <property type="evidence" value="ECO:0007669"/>
    <property type="project" value="UniProtKB-UniRule"/>
</dbReference>
<evidence type="ECO:0000256" key="1">
    <source>
        <dbReference type="ARBA" id="ARBA00001936"/>
    </source>
</evidence>
<dbReference type="Gene3D" id="3.30.1490.20">
    <property type="entry name" value="ATP-grasp fold, A domain"/>
    <property type="match status" value="1"/>
</dbReference>
<dbReference type="NCBIfam" id="NF002378">
    <property type="entry name" value="PRK01372.1"/>
    <property type="match status" value="1"/>
</dbReference>
<dbReference type="InterPro" id="IPR005905">
    <property type="entry name" value="D_ala_D_ala"/>
</dbReference>
<dbReference type="Pfam" id="PF07478">
    <property type="entry name" value="Dala_Dala_lig_C"/>
    <property type="match status" value="1"/>
</dbReference>
<evidence type="ECO:0000256" key="6">
    <source>
        <dbReference type="ARBA" id="ARBA00022490"/>
    </source>
</evidence>
<name>V9TSI1_9PROT</name>
<dbReference type="Gene3D" id="3.30.470.20">
    <property type="entry name" value="ATP-grasp fold, B domain"/>
    <property type="match status" value="1"/>
</dbReference>
<dbReference type="HAMAP" id="MF_00047">
    <property type="entry name" value="Dala_Dala_lig"/>
    <property type="match status" value="1"/>
</dbReference>
<evidence type="ECO:0000256" key="14">
    <source>
        <dbReference type="HAMAP-Rule" id="MF_00047"/>
    </source>
</evidence>
<dbReference type="UniPathway" id="UPA00219"/>
<keyword evidence="10 14" id="KW-0133">Cell shape</keyword>
<dbReference type="InterPro" id="IPR011127">
    <property type="entry name" value="Dala_Dala_lig_N"/>
</dbReference>
<evidence type="ECO:0000256" key="2">
    <source>
        <dbReference type="ARBA" id="ARBA00003921"/>
    </source>
</evidence>
<evidence type="ECO:0000313" key="20">
    <source>
        <dbReference type="Proteomes" id="UP000018700"/>
    </source>
</evidence>
<evidence type="ECO:0000256" key="8">
    <source>
        <dbReference type="ARBA" id="ARBA00022741"/>
    </source>
</evidence>
<dbReference type="InterPro" id="IPR013815">
    <property type="entry name" value="ATP_grasp_subdomain_1"/>
</dbReference>
<dbReference type="Proteomes" id="UP000018700">
    <property type="component" value="Chromosome"/>
</dbReference>
<accession>V9TSI1</accession>
<dbReference type="GO" id="GO:0046872">
    <property type="term" value="F:metal ion binding"/>
    <property type="evidence" value="ECO:0007669"/>
    <property type="project" value="UniProtKB-KW"/>
</dbReference>
<dbReference type="GO" id="GO:0071555">
    <property type="term" value="P:cell wall organization"/>
    <property type="evidence" value="ECO:0007669"/>
    <property type="project" value="UniProtKB-KW"/>
</dbReference>
<protein>
    <recommendedName>
        <fullName evidence="5 14">D-alanine--D-alanine ligase</fullName>
        <ecNumber evidence="5 14">6.3.2.4</ecNumber>
    </recommendedName>
    <alternativeName>
        <fullName evidence="14">D-Ala-D-Ala ligase</fullName>
    </alternativeName>
    <alternativeName>
        <fullName evidence="14">D-alanylalanine synthetase</fullName>
    </alternativeName>
</protein>
<dbReference type="InterPro" id="IPR011761">
    <property type="entry name" value="ATP-grasp"/>
</dbReference>
<comment type="catalytic activity">
    <reaction evidence="13 14">
        <text>2 D-alanine + ATP = D-alanyl-D-alanine + ADP + phosphate + H(+)</text>
        <dbReference type="Rhea" id="RHEA:11224"/>
        <dbReference type="ChEBI" id="CHEBI:15378"/>
        <dbReference type="ChEBI" id="CHEBI:30616"/>
        <dbReference type="ChEBI" id="CHEBI:43474"/>
        <dbReference type="ChEBI" id="CHEBI:57416"/>
        <dbReference type="ChEBI" id="CHEBI:57822"/>
        <dbReference type="ChEBI" id="CHEBI:456216"/>
        <dbReference type="EC" id="6.3.2.4"/>
    </reaction>
</comment>
<dbReference type="GO" id="GO:0009252">
    <property type="term" value="P:peptidoglycan biosynthetic process"/>
    <property type="evidence" value="ECO:0007669"/>
    <property type="project" value="UniProtKB-UniRule"/>
</dbReference>
<dbReference type="AlphaFoldDB" id="V9TSI1"/>
<keyword evidence="20" id="KW-1185">Reference proteome</keyword>
<dbReference type="GO" id="GO:0005737">
    <property type="term" value="C:cytoplasm"/>
    <property type="evidence" value="ECO:0007669"/>
    <property type="project" value="UniProtKB-SubCell"/>
</dbReference>
<dbReference type="GO" id="GO:0008716">
    <property type="term" value="F:D-alanine-D-alanine ligase activity"/>
    <property type="evidence" value="ECO:0007669"/>
    <property type="project" value="UniProtKB-UniRule"/>
</dbReference>
<keyword evidence="8 17" id="KW-0547">Nucleotide-binding</keyword>
<evidence type="ECO:0000256" key="12">
    <source>
        <dbReference type="ARBA" id="ARBA00023316"/>
    </source>
</evidence>
<evidence type="ECO:0000256" key="3">
    <source>
        <dbReference type="ARBA" id="ARBA00004496"/>
    </source>
</evidence>
<keyword evidence="11 14" id="KW-0573">Peptidoglycan synthesis</keyword>
<dbReference type="EMBL" id="CP006745">
    <property type="protein sequence ID" value="AHC73864.1"/>
    <property type="molecule type" value="Genomic_DNA"/>
</dbReference>
<dbReference type="PROSITE" id="PS00843">
    <property type="entry name" value="DALA_DALA_LIGASE_1"/>
    <property type="match status" value="1"/>
</dbReference>
<evidence type="ECO:0000256" key="9">
    <source>
        <dbReference type="ARBA" id="ARBA00022840"/>
    </source>
</evidence>
<dbReference type="eggNOG" id="COG1181">
    <property type="taxonomic scope" value="Bacteria"/>
</dbReference>
<reference evidence="19 20" key="1">
    <citation type="journal article" date="2013" name="PLoS ONE">
        <title>Bacterial endosymbiosis in a chordate host: long-term co-evolution and conservation of secondary metabolism.</title>
        <authorList>
            <person name="Kwan J.C."/>
            <person name="Schmidt E.W."/>
        </authorList>
    </citation>
    <scope>NUCLEOTIDE SEQUENCE [LARGE SCALE GENOMIC DNA]</scope>
    <source>
        <strain evidence="20">faulkneri L5</strain>
    </source>
</reference>
<dbReference type="PATRIC" id="fig|1401328.3.peg.659"/>
<dbReference type="STRING" id="1401328.P856_655"/>
<dbReference type="KEGG" id="efk:P856_655"/>
<gene>
    <name evidence="14 19" type="primary">ddl</name>
    <name evidence="19" type="ORF">P856_655</name>
</gene>
<evidence type="ECO:0000256" key="15">
    <source>
        <dbReference type="PIRSR" id="PIRSR039102-1"/>
    </source>
</evidence>
<comment type="similarity">
    <text evidence="4 14">Belongs to the D-alanine--D-alanine ligase family.</text>
</comment>
<dbReference type="PROSITE" id="PS50975">
    <property type="entry name" value="ATP_GRASP"/>
    <property type="match status" value="1"/>
</dbReference>
<keyword evidence="7 14" id="KW-0436">Ligase</keyword>